<evidence type="ECO:0000256" key="1">
    <source>
        <dbReference type="SAM" id="Phobius"/>
    </source>
</evidence>
<proteinExistence type="predicted"/>
<feature type="transmembrane region" description="Helical" evidence="1">
    <location>
        <begin position="28"/>
        <end position="50"/>
    </location>
</feature>
<keyword evidence="1" id="KW-0472">Membrane</keyword>
<keyword evidence="1" id="KW-0812">Transmembrane</keyword>
<name>A0ABP5EX06_9ACTN</name>
<feature type="domain" description="DUF7482" evidence="2">
    <location>
        <begin position="76"/>
        <end position="205"/>
    </location>
</feature>
<keyword evidence="4" id="KW-1185">Reference proteome</keyword>
<dbReference type="Pfam" id="PF24298">
    <property type="entry name" value="DUF7482"/>
    <property type="match status" value="1"/>
</dbReference>
<accession>A0ABP5EX06</accession>
<dbReference type="EMBL" id="BAAAPC010000017">
    <property type="protein sequence ID" value="GAA2007157.1"/>
    <property type="molecule type" value="Genomic_DNA"/>
</dbReference>
<keyword evidence="1" id="KW-1133">Transmembrane helix</keyword>
<reference evidence="4" key="1">
    <citation type="journal article" date="2019" name="Int. J. Syst. Evol. Microbiol.">
        <title>The Global Catalogue of Microorganisms (GCM) 10K type strain sequencing project: providing services to taxonomists for standard genome sequencing and annotation.</title>
        <authorList>
            <consortium name="The Broad Institute Genomics Platform"/>
            <consortium name="The Broad Institute Genome Sequencing Center for Infectious Disease"/>
            <person name="Wu L."/>
            <person name="Ma J."/>
        </authorList>
    </citation>
    <scope>NUCLEOTIDE SEQUENCE [LARGE SCALE GENOMIC DNA]</scope>
    <source>
        <strain evidence="4">JCM 15313</strain>
    </source>
</reference>
<dbReference type="InterPro" id="IPR055905">
    <property type="entry name" value="DUF7482"/>
</dbReference>
<evidence type="ECO:0000313" key="3">
    <source>
        <dbReference type="EMBL" id="GAA2007157.1"/>
    </source>
</evidence>
<evidence type="ECO:0000259" key="2">
    <source>
        <dbReference type="Pfam" id="PF24298"/>
    </source>
</evidence>
<dbReference type="Proteomes" id="UP001501585">
    <property type="component" value="Unassembled WGS sequence"/>
</dbReference>
<organism evidence="3 4">
    <name type="scientific">Nocardiopsis rhodophaea</name>
    <dbReference type="NCBI Taxonomy" id="280238"/>
    <lineage>
        <taxon>Bacteria</taxon>
        <taxon>Bacillati</taxon>
        <taxon>Actinomycetota</taxon>
        <taxon>Actinomycetes</taxon>
        <taxon>Streptosporangiales</taxon>
        <taxon>Nocardiopsidaceae</taxon>
        <taxon>Nocardiopsis</taxon>
    </lineage>
</organism>
<evidence type="ECO:0000313" key="4">
    <source>
        <dbReference type="Proteomes" id="UP001501585"/>
    </source>
</evidence>
<sequence length="206" mass="21856">MTTPTSGTEHDAPPADRQRTRWPWWTPWLTALAAAALVIGVGSYAVYGLGAVPASMNGAMHAGMPPPVTGYYADEPIRFLHTEASDADVADLLTDMMNSPVVHVPALADTPDALHGPVYVFTNGIEPDGAAGPFGFQPDVFATVPGDDAYTPLRSVHLVEWRPGVEPRTLTSADDVTTAERAGEVAITEPGIVVTMPVVDWPDGQR</sequence>
<protein>
    <recommendedName>
        <fullName evidence="2">DUF7482 domain-containing protein</fullName>
    </recommendedName>
</protein>
<gene>
    <name evidence="3" type="ORF">GCM10009799_38380</name>
</gene>
<dbReference type="RefSeq" id="WP_344105957.1">
    <property type="nucleotide sequence ID" value="NZ_BAAAPC010000017.1"/>
</dbReference>
<comment type="caution">
    <text evidence="3">The sequence shown here is derived from an EMBL/GenBank/DDBJ whole genome shotgun (WGS) entry which is preliminary data.</text>
</comment>